<dbReference type="Proteomes" id="UP000683000">
    <property type="component" value="Unassembled WGS sequence"/>
</dbReference>
<evidence type="ECO:0000313" key="3">
    <source>
        <dbReference type="Proteomes" id="UP000683000"/>
    </source>
</evidence>
<organism evidence="2 3">
    <name type="scientific">Boletus reticuloceps</name>
    <dbReference type="NCBI Taxonomy" id="495285"/>
    <lineage>
        <taxon>Eukaryota</taxon>
        <taxon>Fungi</taxon>
        <taxon>Dikarya</taxon>
        <taxon>Basidiomycota</taxon>
        <taxon>Agaricomycotina</taxon>
        <taxon>Agaricomycetes</taxon>
        <taxon>Agaricomycetidae</taxon>
        <taxon>Boletales</taxon>
        <taxon>Boletineae</taxon>
        <taxon>Boletaceae</taxon>
        <taxon>Boletoideae</taxon>
        <taxon>Boletus</taxon>
    </lineage>
</organism>
<dbReference type="AlphaFoldDB" id="A0A8I2YU94"/>
<evidence type="ECO:0000313" key="2">
    <source>
        <dbReference type="EMBL" id="KAG6378134.1"/>
    </source>
</evidence>
<evidence type="ECO:0000256" key="1">
    <source>
        <dbReference type="SAM" id="MobiDB-lite"/>
    </source>
</evidence>
<protein>
    <submittedName>
        <fullName evidence="2">Uncharacterized protein</fullName>
    </submittedName>
</protein>
<dbReference type="EMBL" id="JAGFBS010000007">
    <property type="protein sequence ID" value="KAG6378134.1"/>
    <property type="molecule type" value="Genomic_DNA"/>
</dbReference>
<sequence length="78" mass="8818">MFGIPLCSVYCNTLLANLNVRVYCRDKMMEHSVDLQASEDCKTEKQSGEVTELVQMEHHRDATSLVANPPKQSENVYA</sequence>
<gene>
    <name evidence="2" type="ORF">JVT61DRAFT_13822</name>
</gene>
<comment type="caution">
    <text evidence="2">The sequence shown here is derived from an EMBL/GenBank/DDBJ whole genome shotgun (WGS) entry which is preliminary data.</text>
</comment>
<proteinExistence type="predicted"/>
<accession>A0A8I2YU94</accession>
<reference evidence="2" key="1">
    <citation type="submission" date="2021-03" db="EMBL/GenBank/DDBJ databases">
        <title>Evolutionary innovations through gain and loss of genes in the ectomycorrhizal Boletales.</title>
        <authorList>
            <person name="Wu G."/>
            <person name="Miyauchi S."/>
            <person name="Morin E."/>
            <person name="Yang Z.-L."/>
            <person name="Xu J."/>
            <person name="Martin F.M."/>
        </authorList>
    </citation>
    <scope>NUCLEOTIDE SEQUENCE</scope>
    <source>
        <strain evidence="2">BR01</strain>
    </source>
</reference>
<feature type="region of interest" description="Disordered" evidence="1">
    <location>
        <begin position="59"/>
        <end position="78"/>
    </location>
</feature>
<keyword evidence="3" id="KW-1185">Reference proteome</keyword>
<name>A0A8I2YU94_9AGAM</name>